<sequence>MERDKMGNRRLNETLIVSKVFNLAWDVSLTIYHGTMEQGRNANRRQTFIRNSRRRLLLTRKWVKAQTYTSIFARGMCAC</sequence>
<accession>A0A9D4JB18</accession>
<proteinExistence type="predicted"/>
<dbReference type="EMBL" id="JAIWYP010000007">
    <property type="protein sequence ID" value="KAH3801918.1"/>
    <property type="molecule type" value="Genomic_DNA"/>
</dbReference>
<keyword evidence="2" id="KW-1185">Reference proteome</keyword>
<dbReference type="Proteomes" id="UP000828390">
    <property type="component" value="Unassembled WGS sequence"/>
</dbReference>
<dbReference type="AlphaFoldDB" id="A0A9D4JB18"/>
<organism evidence="1 2">
    <name type="scientific">Dreissena polymorpha</name>
    <name type="common">Zebra mussel</name>
    <name type="synonym">Mytilus polymorpha</name>
    <dbReference type="NCBI Taxonomy" id="45954"/>
    <lineage>
        <taxon>Eukaryota</taxon>
        <taxon>Metazoa</taxon>
        <taxon>Spiralia</taxon>
        <taxon>Lophotrochozoa</taxon>
        <taxon>Mollusca</taxon>
        <taxon>Bivalvia</taxon>
        <taxon>Autobranchia</taxon>
        <taxon>Heteroconchia</taxon>
        <taxon>Euheterodonta</taxon>
        <taxon>Imparidentia</taxon>
        <taxon>Neoheterodontei</taxon>
        <taxon>Myida</taxon>
        <taxon>Dreissenoidea</taxon>
        <taxon>Dreissenidae</taxon>
        <taxon>Dreissena</taxon>
    </lineage>
</organism>
<gene>
    <name evidence="1" type="ORF">DPMN_155580</name>
</gene>
<reference evidence="1" key="2">
    <citation type="submission" date="2020-11" db="EMBL/GenBank/DDBJ databases">
        <authorList>
            <person name="McCartney M.A."/>
            <person name="Auch B."/>
            <person name="Kono T."/>
            <person name="Mallez S."/>
            <person name="Becker A."/>
            <person name="Gohl D.M."/>
            <person name="Silverstein K.A.T."/>
            <person name="Koren S."/>
            <person name="Bechman K.B."/>
            <person name="Herman A."/>
            <person name="Abrahante J.E."/>
            <person name="Garbe J."/>
        </authorList>
    </citation>
    <scope>NUCLEOTIDE SEQUENCE</scope>
    <source>
        <strain evidence="1">Duluth1</strain>
        <tissue evidence="1">Whole animal</tissue>
    </source>
</reference>
<evidence type="ECO:0000313" key="2">
    <source>
        <dbReference type="Proteomes" id="UP000828390"/>
    </source>
</evidence>
<reference evidence="1" key="1">
    <citation type="journal article" date="2019" name="bioRxiv">
        <title>The Genome of the Zebra Mussel, Dreissena polymorpha: A Resource for Invasive Species Research.</title>
        <authorList>
            <person name="McCartney M.A."/>
            <person name="Auch B."/>
            <person name="Kono T."/>
            <person name="Mallez S."/>
            <person name="Zhang Y."/>
            <person name="Obille A."/>
            <person name="Becker A."/>
            <person name="Abrahante J.E."/>
            <person name="Garbe J."/>
            <person name="Badalamenti J.P."/>
            <person name="Herman A."/>
            <person name="Mangelson H."/>
            <person name="Liachko I."/>
            <person name="Sullivan S."/>
            <person name="Sone E.D."/>
            <person name="Koren S."/>
            <person name="Silverstein K.A.T."/>
            <person name="Beckman K.B."/>
            <person name="Gohl D.M."/>
        </authorList>
    </citation>
    <scope>NUCLEOTIDE SEQUENCE</scope>
    <source>
        <strain evidence="1">Duluth1</strain>
        <tissue evidence="1">Whole animal</tissue>
    </source>
</reference>
<evidence type="ECO:0000313" key="1">
    <source>
        <dbReference type="EMBL" id="KAH3801918.1"/>
    </source>
</evidence>
<name>A0A9D4JB18_DREPO</name>
<protein>
    <submittedName>
        <fullName evidence="1">Uncharacterized protein</fullName>
    </submittedName>
</protein>
<comment type="caution">
    <text evidence="1">The sequence shown here is derived from an EMBL/GenBank/DDBJ whole genome shotgun (WGS) entry which is preliminary data.</text>
</comment>